<feature type="compositionally biased region" description="Acidic residues" evidence="7">
    <location>
        <begin position="854"/>
        <end position="886"/>
    </location>
</feature>
<name>A0A2P2HY98_9CRUS</name>
<dbReference type="Pfam" id="PF07540">
    <property type="entry name" value="NOC3p"/>
    <property type="match status" value="1"/>
</dbReference>
<evidence type="ECO:0000256" key="5">
    <source>
        <dbReference type="ARBA" id="ARBA00032701"/>
    </source>
</evidence>
<evidence type="ECO:0000259" key="9">
    <source>
        <dbReference type="Pfam" id="PF07540"/>
    </source>
</evidence>
<feature type="compositionally biased region" description="Basic and acidic residues" evidence="7">
    <location>
        <begin position="844"/>
        <end position="853"/>
    </location>
</feature>
<evidence type="ECO:0000256" key="1">
    <source>
        <dbReference type="ARBA" id="ARBA00004604"/>
    </source>
</evidence>
<dbReference type="InterPro" id="IPR005612">
    <property type="entry name" value="CCAAT-binding_factor"/>
</dbReference>
<dbReference type="EMBL" id="IACF01001014">
    <property type="protein sequence ID" value="LAB66745.1"/>
    <property type="molecule type" value="mRNA"/>
</dbReference>
<protein>
    <recommendedName>
        <fullName evidence="6">NOC3-like protein</fullName>
    </recommendedName>
    <alternativeName>
        <fullName evidence="5">Nucleolar complex-associated protein 3-like protein</fullName>
    </alternativeName>
</protein>
<evidence type="ECO:0000256" key="2">
    <source>
        <dbReference type="ARBA" id="ARBA00007797"/>
    </source>
</evidence>
<dbReference type="GO" id="GO:0006270">
    <property type="term" value="P:DNA replication initiation"/>
    <property type="evidence" value="ECO:0007669"/>
    <property type="project" value="TreeGrafter"/>
</dbReference>
<reference evidence="10" key="1">
    <citation type="journal article" date="2018" name="Biosci. Biotechnol. Biochem.">
        <title>Polysaccharide hydrolase of the hadal zone amphipods Hirondellea gigas.</title>
        <authorList>
            <person name="Kobayashi H."/>
            <person name="Nagahama T."/>
            <person name="Arai W."/>
            <person name="Sasagawa Y."/>
            <person name="Umeda M."/>
            <person name="Hayashi T."/>
            <person name="Nikaido I."/>
            <person name="Watanabe H."/>
            <person name="Oguri K."/>
            <person name="Kitazato H."/>
            <person name="Fujioka K."/>
            <person name="Kido Y."/>
            <person name="Takami H."/>
        </authorList>
    </citation>
    <scope>NUCLEOTIDE SEQUENCE</scope>
    <source>
        <tissue evidence="10">Whole body</tissue>
    </source>
</reference>
<evidence type="ECO:0000256" key="6">
    <source>
        <dbReference type="ARBA" id="ARBA00032937"/>
    </source>
</evidence>
<dbReference type="InterPro" id="IPR016024">
    <property type="entry name" value="ARM-type_fold"/>
</dbReference>
<feature type="domain" description="CCAAT-binding factor" evidence="8">
    <location>
        <begin position="602"/>
        <end position="753"/>
    </location>
</feature>
<accession>A0A2P2HY98</accession>
<dbReference type="Pfam" id="PF03914">
    <property type="entry name" value="CBF"/>
    <property type="match status" value="1"/>
</dbReference>
<evidence type="ECO:0000256" key="7">
    <source>
        <dbReference type="SAM" id="MobiDB-lite"/>
    </source>
</evidence>
<feature type="domain" description="Nucleolar complex-associated protein 3 N-terminal" evidence="9">
    <location>
        <begin position="259"/>
        <end position="351"/>
    </location>
</feature>
<evidence type="ECO:0000259" key="8">
    <source>
        <dbReference type="Pfam" id="PF03914"/>
    </source>
</evidence>
<feature type="compositionally biased region" description="Acidic residues" evidence="7">
    <location>
        <begin position="209"/>
        <end position="229"/>
    </location>
</feature>
<comment type="subcellular location">
    <subcellularLocation>
        <location evidence="1">Nucleus</location>
        <location evidence="1">Nucleolus</location>
    </subcellularLocation>
</comment>
<feature type="compositionally biased region" description="Basic and acidic residues" evidence="7">
    <location>
        <begin position="42"/>
        <end position="74"/>
    </location>
</feature>
<feature type="region of interest" description="Disordered" evidence="7">
    <location>
        <begin position="1"/>
        <end position="99"/>
    </location>
</feature>
<feature type="region of interest" description="Disordered" evidence="7">
    <location>
        <begin position="844"/>
        <end position="913"/>
    </location>
</feature>
<proteinExistence type="evidence at transcript level"/>
<dbReference type="GO" id="GO:0003682">
    <property type="term" value="F:chromatin binding"/>
    <property type="evidence" value="ECO:0007669"/>
    <property type="project" value="TreeGrafter"/>
</dbReference>
<feature type="compositionally biased region" description="Basic and acidic residues" evidence="7">
    <location>
        <begin position="896"/>
        <end position="907"/>
    </location>
</feature>
<keyword evidence="4" id="KW-0539">Nucleus</keyword>
<sequence>MGKVRKPISDIKKANIAKNRNRSERKLNKRRKERQAKRKKNVVVEKEPITYYDHKRLREKQKEEKIKQAEERKAQRNANHKNKKKIDDSPLIPMHHGLGIEDMLDPEDLEALMRAEDLRIEEVYSNDNEENKEDLVQKAKQLLLGEGNNEEEEEETIHASAAEEFHHKTTADAFKRKEAEKEAAAAAEPTNDLLPIVVANKVIQPTLEPLEEDSGIEKDGEDDEDEETKGDEKEKPSVPKRKVSVIEILAQRKRKIHEKKVFIGCTATRVVRNPGGNMGGLMELVKLVYEPDVDVMITVRKMAALSLLQVFDSILPSYRLATMDVAGVRLKKMTKAVALEEGKLLSRYKYFLKGLESMLDYAQMKKYSPVQLKLANLALKCFCHLLKKHPVFNFSENIMSLVVPFLSHRIDDLRVIAVDCFHSIFYDDDSGQLSLRLLKVIDKFVRKRSFQIHEDALKVLLQLRVTHSTALDTTSAKRIESIRDAAAVEKNLKNLASHHSGPRLNDNEKKRKRKIAKLEFKLQGKRREEAKHKHETLQSEILQLMFGLYLHCIKNNPNRRLLGMVLEGLATFGHLVDVSFFCDLLQNLHRVLVEQNLTLLESVHCIQTVFKLLTGLGNALPNDPSNFSDKLFALLLQISARENPEVALPMLRTIILIFIGCKKRMADQQSIGFAKRLSTLSLALQHSQAVPVLMTLRSIMLNHRGTECLLDPSREGGSGVYRADLNHPIHCNATMTALWEMHLIARAYHPMMRQVGTHLYKGAPLLGEGCLPASFTKLNVDEVHRMYDSSAMQLQPHLVHPDHHFGVRKPVWSNERRKQVNRHRLEAEFQAFCAVEDRTLDGIMRPDRKKQQQSDEDNVMVEDEELESTEEAEEHTPSVDDDDDMPDTFSDVEQQDNEKDIAIHTPKDTFGTSDREDEVIEDNVEDIDFYTVFVGSALVPEYAEIQTAEDPDMEVDYSSIYCADSLEQMEQSLSVKLVTTR</sequence>
<organism evidence="10">
    <name type="scientific">Hirondellea gigas</name>
    <dbReference type="NCBI Taxonomy" id="1518452"/>
    <lineage>
        <taxon>Eukaryota</taxon>
        <taxon>Metazoa</taxon>
        <taxon>Ecdysozoa</taxon>
        <taxon>Arthropoda</taxon>
        <taxon>Crustacea</taxon>
        <taxon>Multicrustacea</taxon>
        <taxon>Malacostraca</taxon>
        <taxon>Eumalacostraca</taxon>
        <taxon>Peracarida</taxon>
        <taxon>Amphipoda</taxon>
        <taxon>Amphilochidea</taxon>
        <taxon>Lysianassida</taxon>
        <taxon>Lysianassidira</taxon>
        <taxon>Lysianassoidea</taxon>
        <taxon>Lysianassidae</taxon>
        <taxon>Hirondellea</taxon>
    </lineage>
</organism>
<dbReference type="GO" id="GO:0005730">
    <property type="term" value="C:nucleolus"/>
    <property type="evidence" value="ECO:0007669"/>
    <property type="project" value="UniProtKB-SubCell"/>
</dbReference>
<dbReference type="PANTHER" id="PTHR14428:SF5">
    <property type="entry name" value="NUCLEOLAR COMPLEX PROTEIN 3 HOMOLOG"/>
    <property type="match status" value="1"/>
</dbReference>
<keyword evidence="3" id="KW-0175">Coiled coil</keyword>
<comment type="similarity">
    <text evidence="2">Belongs to the CBF/MAK21 family.</text>
</comment>
<evidence type="ECO:0000256" key="3">
    <source>
        <dbReference type="ARBA" id="ARBA00023054"/>
    </source>
</evidence>
<dbReference type="SUPFAM" id="SSF48371">
    <property type="entry name" value="ARM repeat"/>
    <property type="match status" value="1"/>
</dbReference>
<dbReference type="InterPro" id="IPR011501">
    <property type="entry name" value="Noc3_N"/>
</dbReference>
<dbReference type="PANTHER" id="PTHR14428">
    <property type="entry name" value="NUCLEOLAR COMPLEX PROTEIN 3"/>
    <property type="match status" value="1"/>
</dbReference>
<dbReference type="InterPro" id="IPR016903">
    <property type="entry name" value="Nucleolar_cplx-assoc_3"/>
</dbReference>
<evidence type="ECO:0000313" key="10">
    <source>
        <dbReference type="EMBL" id="LAB66745.1"/>
    </source>
</evidence>
<evidence type="ECO:0000256" key="4">
    <source>
        <dbReference type="ARBA" id="ARBA00023242"/>
    </source>
</evidence>
<feature type="region of interest" description="Disordered" evidence="7">
    <location>
        <begin position="207"/>
        <end position="238"/>
    </location>
</feature>
<dbReference type="AlphaFoldDB" id="A0A2P2HY98"/>
<feature type="compositionally biased region" description="Basic residues" evidence="7">
    <location>
        <begin position="27"/>
        <end position="41"/>
    </location>
</feature>